<comment type="caution">
    <text evidence="15">The sequence shown here is derived from an EMBL/GenBank/DDBJ whole genome shotgun (WGS) entry which is preliminary data.</text>
</comment>
<dbReference type="InterPro" id="IPR052005">
    <property type="entry name" value="CDF_SLC30A"/>
</dbReference>
<gene>
    <name evidence="15" type="ORF">C7M84_016649</name>
</gene>
<dbReference type="GO" id="GO:0008324">
    <property type="term" value="F:monoatomic cation transmembrane transporter activity"/>
    <property type="evidence" value="ECO:0007669"/>
    <property type="project" value="InterPro"/>
</dbReference>
<keyword evidence="9 13" id="KW-0472">Membrane</keyword>
<dbReference type="SUPFAM" id="SSF161111">
    <property type="entry name" value="Cation efflux protein transmembrane domain-like"/>
    <property type="match status" value="1"/>
</dbReference>
<keyword evidence="16" id="KW-1185">Reference proteome</keyword>
<feature type="transmembrane region" description="Helical" evidence="13">
    <location>
        <begin position="74"/>
        <end position="94"/>
    </location>
</feature>
<comment type="similarity">
    <text evidence="2">Belongs to the cation diffusion facilitator (CDF) transporter (TC 2.A.4) family. SLC30A subfamily.</text>
</comment>
<evidence type="ECO:0000256" key="6">
    <source>
        <dbReference type="ARBA" id="ARBA00022989"/>
    </source>
</evidence>
<keyword evidence="5" id="KW-0862">Zinc</keyword>
<evidence type="ECO:0000256" key="13">
    <source>
        <dbReference type="SAM" id="Phobius"/>
    </source>
</evidence>
<feature type="compositionally biased region" description="Low complexity" evidence="12">
    <location>
        <begin position="469"/>
        <end position="480"/>
    </location>
</feature>
<keyword evidence="8" id="KW-0406">Ion transport</keyword>
<feature type="transmembrane region" description="Helical" evidence="13">
    <location>
        <begin position="106"/>
        <end position="126"/>
    </location>
</feature>
<dbReference type="InterPro" id="IPR002524">
    <property type="entry name" value="Cation_efflux"/>
</dbReference>
<protein>
    <submittedName>
        <fullName evidence="15">Putative zinc transporter 6-A-like</fullName>
    </submittedName>
</protein>
<dbReference type="AlphaFoldDB" id="A0A3R7MM95"/>
<evidence type="ECO:0000256" key="9">
    <source>
        <dbReference type="ARBA" id="ARBA00023136"/>
    </source>
</evidence>
<evidence type="ECO:0000256" key="5">
    <source>
        <dbReference type="ARBA" id="ARBA00022833"/>
    </source>
</evidence>
<feature type="transmembrane region" description="Helical" evidence="13">
    <location>
        <begin position="146"/>
        <end position="166"/>
    </location>
</feature>
<evidence type="ECO:0000256" key="7">
    <source>
        <dbReference type="ARBA" id="ARBA00023034"/>
    </source>
</evidence>
<dbReference type="Gene3D" id="1.20.1510.10">
    <property type="entry name" value="Cation efflux protein transmembrane domain"/>
    <property type="match status" value="1"/>
</dbReference>
<feature type="domain" description="Cation efflux protein transmembrane" evidence="14">
    <location>
        <begin position="81"/>
        <end position="298"/>
    </location>
</feature>
<evidence type="ECO:0000256" key="10">
    <source>
        <dbReference type="ARBA" id="ARBA00038600"/>
    </source>
</evidence>
<dbReference type="InterPro" id="IPR027469">
    <property type="entry name" value="Cation_efflux_TMD_sf"/>
</dbReference>
<evidence type="ECO:0000256" key="2">
    <source>
        <dbReference type="ARBA" id="ARBA00008873"/>
    </source>
</evidence>
<evidence type="ECO:0000256" key="4">
    <source>
        <dbReference type="ARBA" id="ARBA00022692"/>
    </source>
</evidence>
<evidence type="ECO:0000256" key="3">
    <source>
        <dbReference type="ARBA" id="ARBA00022448"/>
    </source>
</evidence>
<feature type="region of interest" description="Disordered" evidence="12">
    <location>
        <begin position="520"/>
        <end position="539"/>
    </location>
</feature>
<evidence type="ECO:0000256" key="1">
    <source>
        <dbReference type="ARBA" id="ARBA00004166"/>
    </source>
</evidence>
<dbReference type="GO" id="GO:0005794">
    <property type="term" value="C:Golgi apparatus"/>
    <property type="evidence" value="ECO:0007669"/>
    <property type="project" value="UniProtKB-SubCell"/>
</dbReference>
<dbReference type="OrthoDB" id="6353494at2759"/>
<dbReference type="STRING" id="6689.A0A3R7MM95"/>
<feature type="transmembrane region" description="Helical" evidence="13">
    <location>
        <begin position="273"/>
        <end position="298"/>
    </location>
</feature>
<name>A0A3R7MM95_PENVA</name>
<organism evidence="15 16">
    <name type="scientific">Penaeus vannamei</name>
    <name type="common">Whiteleg shrimp</name>
    <name type="synonym">Litopenaeus vannamei</name>
    <dbReference type="NCBI Taxonomy" id="6689"/>
    <lineage>
        <taxon>Eukaryota</taxon>
        <taxon>Metazoa</taxon>
        <taxon>Ecdysozoa</taxon>
        <taxon>Arthropoda</taxon>
        <taxon>Crustacea</taxon>
        <taxon>Multicrustacea</taxon>
        <taxon>Malacostraca</taxon>
        <taxon>Eumalacostraca</taxon>
        <taxon>Eucarida</taxon>
        <taxon>Decapoda</taxon>
        <taxon>Dendrobranchiata</taxon>
        <taxon>Penaeoidea</taxon>
        <taxon>Penaeidae</taxon>
        <taxon>Penaeus</taxon>
    </lineage>
</organism>
<proteinExistence type="inferred from homology"/>
<feature type="transmembrane region" description="Helical" evidence="13">
    <location>
        <begin position="178"/>
        <end position="198"/>
    </location>
</feature>
<evidence type="ECO:0000256" key="11">
    <source>
        <dbReference type="ARBA" id="ARBA00045455"/>
    </source>
</evidence>
<dbReference type="PANTHER" id="PTHR46531:SF1">
    <property type="entry name" value="ZINC TRANSPORTER 6"/>
    <property type="match status" value="1"/>
</dbReference>
<comment type="subcellular location">
    <subcellularLocation>
        <location evidence="1">Golgi apparatus</location>
        <location evidence="1">trans-Golgi network membrane</location>
        <topology evidence="1">Multi-pass membrane protein</topology>
    </subcellularLocation>
</comment>
<dbReference type="NCBIfam" id="TIGR01297">
    <property type="entry name" value="CDF"/>
    <property type="match status" value="1"/>
</dbReference>
<dbReference type="GO" id="GO:0006829">
    <property type="term" value="P:zinc ion transport"/>
    <property type="evidence" value="ECO:0007669"/>
    <property type="project" value="TreeGrafter"/>
</dbReference>
<dbReference type="Pfam" id="PF01545">
    <property type="entry name" value="Cation_efflux"/>
    <property type="match status" value="1"/>
</dbReference>
<reference evidence="15 16" key="1">
    <citation type="submission" date="2018-04" db="EMBL/GenBank/DDBJ databases">
        <authorList>
            <person name="Zhang X."/>
            <person name="Yuan J."/>
            <person name="Li F."/>
            <person name="Xiang J."/>
        </authorList>
    </citation>
    <scope>NUCLEOTIDE SEQUENCE [LARGE SCALE GENOMIC DNA]</scope>
    <source>
        <tissue evidence="15">Muscle</tissue>
    </source>
</reference>
<feature type="region of interest" description="Disordered" evidence="12">
    <location>
        <begin position="467"/>
        <end position="487"/>
    </location>
</feature>
<comment type="function">
    <text evidence="11">Has probably no intrinsic transporter activity but together with SLC30A5 forms a functional zinc ion:proton antiporter heterodimer, mediating zinc entry into the lumen of organelles along the secretory pathway. As part of that zinc ion:proton antiporter, contributes to zinc ion homeostasis within the early secretory pathway and regulates the activation and folding of enzymes like alkaline phosphatases and enzymes involved in phosphatidylinositol glycan anchor biosynthesis.</text>
</comment>
<keyword evidence="7" id="KW-0333">Golgi apparatus</keyword>
<evidence type="ECO:0000256" key="12">
    <source>
        <dbReference type="SAM" id="MobiDB-lite"/>
    </source>
</evidence>
<evidence type="ECO:0000256" key="8">
    <source>
        <dbReference type="ARBA" id="ARBA00023065"/>
    </source>
</evidence>
<dbReference type="EMBL" id="QCYY01003092">
    <property type="protein sequence ID" value="ROT65384.1"/>
    <property type="molecule type" value="Genomic_DNA"/>
</dbReference>
<keyword evidence="4 13" id="KW-0812">Transmembrane</keyword>
<sequence>MSTSITLQEDIKNARIPGTSYISGNGVRQRANNADCDEEAPHYFIRPFKEGAASLSSLQSFLQELVWLFNQREAQQTLGLVAVNLLATLLLLSWCHATRSMALMAYTYLSWFSLLSLVTCLVCVWAESQKATPTFTFGYRRCEALAVFASVTLSLLGAVIIVKECIERLLEPEEVHTGMLCMGGIVGLLLHLGMTVLAHNPPLTQVLRASQSSLLQEHVADMCQSLCNYVPALSRVLLPRVNPVVLISIAGFLAIIGDNIILEIYNYQAADSIAALVIAILTITTMFPLCVCSASILLQTTPVSVFAQLDKCLREALTLDGVLEFRHENIWTLGLSDPSRGSLSALGDHSGFILTGSLHVRIRRDANEQMVLAHVRERLAPLVPLLTVQVFKDDWTRSSTTLQLLNDSSRALASSPSHSPHYVNVTYPHIYPSAKSSGGRSPFFPHNSPIGPISTYSPSTLSQGILGYSHSTPTLSSSSSEHYDHGAHRNFPKERMALQNNLSDDTHRLGSAMHREATYLSSPGLDESQGKVQGSRDREPRWRPSLALDLLLGVRLRLLDKFLRRYRYHYGDVTHGLSII</sequence>
<comment type="subunit">
    <text evidence="10">Heterodimer with SLC30A5; form a functional zinc ion transmembrane transporter.</text>
</comment>
<reference evidence="15 16" key="2">
    <citation type="submission" date="2019-01" db="EMBL/GenBank/DDBJ databases">
        <title>The decoding of complex shrimp genome reveals the adaptation for benthos swimmer, frequently molting mechanism and breeding impact on genome.</title>
        <authorList>
            <person name="Sun Y."/>
            <person name="Gao Y."/>
            <person name="Yu Y."/>
        </authorList>
    </citation>
    <scope>NUCLEOTIDE SEQUENCE [LARGE SCALE GENOMIC DNA]</scope>
    <source>
        <tissue evidence="15">Muscle</tissue>
    </source>
</reference>
<keyword evidence="3" id="KW-0813">Transport</keyword>
<evidence type="ECO:0000313" key="16">
    <source>
        <dbReference type="Proteomes" id="UP000283509"/>
    </source>
</evidence>
<dbReference type="GO" id="GO:0016020">
    <property type="term" value="C:membrane"/>
    <property type="evidence" value="ECO:0007669"/>
    <property type="project" value="InterPro"/>
</dbReference>
<feature type="transmembrane region" description="Helical" evidence="13">
    <location>
        <begin position="241"/>
        <end position="261"/>
    </location>
</feature>
<evidence type="ECO:0000259" key="14">
    <source>
        <dbReference type="Pfam" id="PF01545"/>
    </source>
</evidence>
<accession>A0A3R7MM95</accession>
<dbReference type="Proteomes" id="UP000283509">
    <property type="component" value="Unassembled WGS sequence"/>
</dbReference>
<dbReference type="InterPro" id="IPR058533">
    <property type="entry name" value="Cation_efflux_TM"/>
</dbReference>
<keyword evidence="6 13" id="KW-1133">Transmembrane helix</keyword>
<dbReference type="PANTHER" id="PTHR46531">
    <property type="entry name" value="ZINC TRANSPORTER 6"/>
    <property type="match status" value="1"/>
</dbReference>
<evidence type="ECO:0000313" key="15">
    <source>
        <dbReference type="EMBL" id="ROT65384.1"/>
    </source>
</evidence>